<sequence length="309" mass="35722">REELNKEIREHQDYAMQLAQILAAVDDEPEDQRDGLLNDIHFFTSYSHEMSMYLDNKKSRWPAWYLSGDSISRDWMLFVRATLMHAGIAPALRVTERLTSEIEGRTVNRSSIFHLSISRDYSRLLRSHMKTPVEAKHWRQWWKADTRSARHINAVSIVLDSGPHGWSRVPEIEEAPYEEWCGTVHNLVVEEDESYTVEDYIVHNAQDFIVQFARGAFAVPIQPFTTGRNKAHPEFGVESIAAEMAGEKWIIPNESGAIDPEIQEWISEMLYYDPTAHTGDRLMASWFAREGARMGTQVVEWGRLDLMAR</sequence>
<evidence type="ECO:0000313" key="1">
    <source>
        <dbReference type="EMBL" id="KKK64061.1"/>
    </source>
</evidence>
<dbReference type="EMBL" id="LAZR01061202">
    <property type="protein sequence ID" value="KKK64061.1"/>
    <property type="molecule type" value="Genomic_DNA"/>
</dbReference>
<organism evidence="1">
    <name type="scientific">marine sediment metagenome</name>
    <dbReference type="NCBI Taxonomy" id="412755"/>
    <lineage>
        <taxon>unclassified sequences</taxon>
        <taxon>metagenomes</taxon>
        <taxon>ecological metagenomes</taxon>
    </lineage>
</organism>
<proteinExistence type="predicted"/>
<feature type="non-terminal residue" evidence="1">
    <location>
        <position position="1"/>
    </location>
</feature>
<dbReference type="AlphaFoldDB" id="A0A0F8ZVQ5"/>
<gene>
    <name evidence="1" type="ORF">LCGC14_2988030</name>
</gene>
<accession>A0A0F8ZVQ5</accession>
<reference evidence="1" key="1">
    <citation type="journal article" date="2015" name="Nature">
        <title>Complex archaea that bridge the gap between prokaryotes and eukaryotes.</title>
        <authorList>
            <person name="Spang A."/>
            <person name="Saw J.H."/>
            <person name="Jorgensen S.L."/>
            <person name="Zaremba-Niedzwiedzka K."/>
            <person name="Martijn J."/>
            <person name="Lind A.E."/>
            <person name="van Eijk R."/>
            <person name="Schleper C."/>
            <person name="Guy L."/>
            <person name="Ettema T.J."/>
        </authorList>
    </citation>
    <scope>NUCLEOTIDE SEQUENCE</scope>
</reference>
<comment type="caution">
    <text evidence="1">The sequence shown here is derived from an EMBL/GenBank/DDBJ whole genome shotgun (WGS) entry which is preliminary data.</text>
</comment>
<name>A0A0F8ZVQ5_9ZZZZ</name>
<protein>
    <submittedName>
        <fullName evidence="1">Uncharacterized protein</fullName>
    </submittedName>
</protein>